<dbReference type="GO" id="GO:0016020">
    <property type="term" value="C:membrane"/>
    <property type="evidence" value="ECO:0007669"/>
    <property type="project" value="UniProtKB-SubCell"/>
</dbReference>
<feature type="transmembrane region" description="Helical" evidence="6">
    <location>
        <begin position="445"/>
        <end position="470"/>
    </location>
</feature>
<comment type="caution">
    <text evidence="8">The sequence shown here is derived from an EMBL/GenBank/DDBJ whole genome shotgun (WGS) entry which is preliminary data.</text>
</comment>
<feature type="compositionally biased region" description="Basic and acidic residues" evidence="5">
    <location>
        <begin position="46"/>
        <end position="61"/>
    </location>
</feature>
<organism evidence="8 9">
    <name type="scientific">Spelaeicoccus albus</name>
    <dbReference type="NCBI Taxonomy" id="1280376"/>
    <lineage>
        <taxon>Bacteria</taxon>
        <taxon>Bacillati</taxon>
        <taxon>Actinomycetota</taxon>
        <taxon>Actinomycetes</taxon>
        <taxon>Micrococcales</taxon>
        <taxon>Brevibacteriaceae</taxon>
        <taxon>Spelaeicoccus</taxon>
    </lineage>
</organism>
<feature type="compositionally biased region" description="Acidic residues" evidence="5">
    <location>
        <begin position="84"/>
        <end position="112"/>
    </location>
</feature>
<sequence length="483" mass="51105">MSNRKSRAAQEKAAKEKEAQEKEAREKAAEEEAPEAEDREGEANEAEAKEAEGDLSREEQQKLVSTRRAKKSAPLDPAALGDIEAADDDEDGEDGGDVDELPEELRDDESDELPPSGLVTDRMPPTSGGTLWLVAHREMTATLRSKAFLISTLVMVLAVLGAVIGGHLYSSKGSDMPTVAMVGVTAKQVPQAEQQLSMHIKPAKTKDAAKSMVLDGSVDAAIDSDKQTGKPIIIAKSDKPTAVSDAIDKVLSQSGSPEVKYLQPKDHSNTLINSLGIGLAGALLVIVLVLGVAIAQTVVDERRNRANEVLLSVVKAKSLMSGKVVGRGVLGLAQAVLLSAIVLLALSIIGPTSLAVSTSITLGWAMLLFAGGLALFAGLFAAAAAARTHLRRVIWLTVMVLALVLPLIAAVIYQHNDMVMKWLSYLPLSSPVVMPVRIFTGGLEWWAPLAAVGGMIVGVWIVLAVCGSIYKRATHRSLSGASR</sequence>
<feature type="transmembrane region" description="Helical" evidence="6">
    <location>
        <begin position="362"/>
        <end position="386"/>
    </location>
</feature>
<evidence type="ECO:0000256" key="6">
    <source>
        <dbReference type="SAM" id="Phobius"/>
    </source>
</evidence>
<feature type="transmembrane region" description="Helical" evidence="6">
    <location>
        <begin position="147"/>
        <end position="169"/>
    </location>
</feature>
<keyword evidence="3 6" id="KW-1133">Transmembrane helix</keyword>
<comment type="subcellular location">
    <subcellularLocation>
        <location evidence="1">Membrane</location>
        <topology evidence="1">Multi-pass membrane protein</topology>
    </subcellularLocation>
</comment>
<dbReference type="PANTHER" id="PTHR43471">
    <property type="entry name" value="ABC TRANSPORTER PERMEASE"/>
    <property type="match status" value="1"/>
</dbReference>
<feature type="compositionally biased region" description="Basic and acidic residues" evidence="5">
    <location>
        <begin position="8"/>
        <end position="30"/>
    </location>
</feature>
<reference evidence="8 9" key="1">
    <citation type="submission" date="2020-07" db="EMBL/GenBank/DDBJ databases">
        <title>Sequencing the genomes of 1000 actinobacteria strains.</title>
        <authorList>
            <person name="Klenk H.-P."/>
        </authorList>
    </citation>
    <scope>NUCLEOTIDE SEQUENCE [LARGE SCALE GENOMIC DNA]</scope>
    <source>
        <strain evidence="8 9">DSM 26341</strain>
    </source>
</reference>
<dbReference type="AlphaFoldDB" id="A0A7Z0CZC0"/>
<keyword evidence="9" id="KW-1185">Reference proteome</keyword>
<evidence type="ECO:0000259" key="7">
    <source>
        <dbReference type="Pfam" id="PF12698"/>
    </source>
</evidence>
<accession>A0A7Z0CZC0</accession>
<keyword evidence="2 6" id="KW-0812">Transmembrane</keyword>
<evidence type="ECO:0000256" key="5">
    <source>
        <dbReference type="SAM" id="MobiDB-lite"/>
    </source>
</evidence>
<gene>
    <name evidence="8" type="ORF">BJY26_000482</name>
</gene>
<dbReference type="InterPro" id="IPR013525">
    <property type="entry name" value="ABC2_TM"/>
</dbReference>
<feature type="transmembrane region" description="Helical" evidence="6">
    <location>
        <begin position="329"/>
        <end position="350"/>
    </location>
</feature>
<evidence type="ECO:0000256" key="4">
    <source>
        <dbReference type="ARBA" id="ARBA00023136"/>
    </source>
</evidence>
<feature type="transmembrane region" description="Helical" evidence="6">
    <location>
        <begin position="393"/>
        <end position="413"/>
    </location>
</feature>
<keyword evidence="4 6" id="KW-0472">Membrane</keyword>
<evidence type="ECO:0000313" key="9">
    <source>
        <dbReference type="Proteomes" id="UP000539111"/>
    </source>
</evidence>
<dbReference type="EMBL" id="JACBZP010000001">
    <property type="protein sequence ID" value="NYI66176.1"/>
    <property type="molecule type" value="Genomic_DNA"/>
</dbReference>
<feature type="transmembrane region" description="Helical" evidence="6">
    <location>
        <begin position="271"/>
        <end position="295"/>
    </location>
</feature>
<evidence type="ECO:0000256" key="2">
    <source>
        <dbReference type="ARBA" id="ARBA00022692"/>
    </source>
</evidence>
<evidence type="ECO:0000313" key="8">
    <source>
        <dbReference type="EMBL" id="NYI66176.1"/>
    </source>
</evidence>
<feature type="compositionally biased region" description="Acidic residues" evidence="5">
    <location>
        <begin position="31"/>
        <end position="45"/>
    </location>
</feature>
<name>A0A7Z0CZC0_9MICO</name>
<dbReference type="RefSeq" id="WP_237248819.1">
    <property type="nucleotide sequence ID" value="NZ_JACBZP010000001.1"/>
</dbReference>
<feature type="region of interest" description="Disordered" evidence="5">
    <location>
        <begin position="1"/>
        <end position="125"/>
    </location>
</feature>
<evidence type="ECO:0000256" key="1">
    <source>
        <dbReference type="ARBA" id="ARBA00004141"/>
    </source>
</evidence>
<feature type="domain" description="ABC-2 type transporter transmembrane" evidence="7">
    <location>
        <begin position="146"/>
        <end position="463"/>
    </location>
</feature>
<protein>
    <submittedName>
        <fullName evidence="8">ABC-2 type transport system permease protein</fullName>
    </submittedName>
</protein>
<dbReference type="Pfam" id="PF12698">
    <property type="entry name" value="ABC2_membrane_3"/>
    <property type="match status" value="1"/>
</dbReference>
<proteinExistence type="predicted"/>
<dbReference type="Proteomes" id="UP000539111">
    <property type="component" value="Unassembled WGS sequence"/>
</dbReference>
<evidence type="ECO:0000256" key="3">
    <source>
        <dbReference type="ARBA" id="ARBA00022989"/>
    </source>
</evidence>
<dbReference type="GO" id="GO:0140359">
    <property type="term" value="F:ABC-type transporter activity"/>
    <property type="evidence" value="ECO:0007669"/>
    <property type="project" value="InterPro"/>
</dbReference>